<sequence length="598" mass="68591">MIVPLEINNKEQFVLGTLPCPASIDPLHEAWKRCNKMVMSWLTRSMTPLIKQLVMWMDTTFYIWIDLLECFLDGDKFRIADLQEELQNCKQGDSTVSQYYTRLKALWKELSMYRTLLFCTCSTSCNCGLISKIQKERDDDYIIKFLRGLNDGQVRSQVMLMEPMPNLMKTFSLVLQQEHEVSGSFSNISQESIANVNFQDNSHNSSFPNRGRGSFNKSSGRNNKYCDHCKRTENCWIKRGLPPGYKNNKNYVGPSKPFASIIAAKPSIISDCFILEVNKSGAPFGFSKEQYQAILALLQQSQKPSLLEPSVHQCTINPSGSVPSSSTWILDSGATNHIFPFKSAFTTLTPTSPILIRLPNQQFVTAKFSGTIVLGNLILHNTLFVFDFSVQLISIPKLINSNDFLKLPYSTSTNRTMSFFELIHANIWGPITITSIEGYKYFLTIVDDYNRFTWILFLKNKSDVKTVLPNFIILTENQFSCKLKRLRSDNGKKFFINDFYNAKGIFHETSCVETCELQWLQYLFNDLEIPVPIPYSTFCDSQSTIQIAKNPTFHERTKHIKLIVTSLDNKFKKALLDCFMFLLQVNWLMCSQSQPENF</sequence>
<proteinExistence type="predicted"/>
<evidence type="ECO:0000313" key="3">
    <source>
        <dbReference type="Proteomes" id="UP000075243"/>
    </source>
</evidence>
<dbReference type="SUPFAM" id="SSF53098">
    <property type="entry name" value="Ribonuclease H-like"/>
    <property type="match status" value="1"/>
</dbReference>
<dbReference type="InterPro" id="IPR036397">
    <property type="entry name" value="RNaseH_sf"/>
</dbReference>
<dbReference type="EMBL" id="KQ483999">
    <property type="protein sequence ID" value="KYP38455.1"/>
    <property type="molecule type" value="Genomic_DNA"/>
</dbReference>
<organism evidence="2 3">
    <name type="scientific">Cajanus cajan</name>
    <name type="common">Pigeon pea</name>
    <name type="synonym">Cajanus indicus</name>
    <dbReference type="NCBI Taxonomy" id="3821"/>
    <lineage>
        <taxon>Eukaryota</taxon>
        <taxon>Viridiplantae</taxon>
        <taxon>Streptophyta</taxon>
        <taxon>Embryophyta</taxon>
        <taxon>Tracheophyta</taxon>
        <taxon>Spermatophyta</taxon>
        <taxon>Magnoliopsida</taxon>
        <taxon>eudicotyledons</taxon>
        <taxon>Gunneridae</taxon>
        <taxon>Pentapetalae</taxon>
        <taxon>rosids</taxon>
        <taxon>fabids</taxon>
        <taxon>Fabales</taxon>
        <taxon>Fabaceae</taxon>
        <taxon>Papilionoideae</taxon>
        <taxon>50 kb inversion clade</taxon>
        <taxon>NPAAA clade</taxon>
        <taxon>indigoferoid/millettioid clade</taxon>
        <taxon>Phaseoleae</taxon>
        <taxon>Cajanus</taxon>
    </lineage>
</organism>
<dbReference type="AlphaFoldDB" id="A0A151R7V4"/>
<protein>
    <submittedName>
        <fullName evidence="2">Retrovirus-related Pol polyprotein from transposon TNT 1-94</fullName>
    </submittedName>
</protein>
<dbReference type="CDD" id="cd09272">
    <property type="entry name" value="RNase_HI_RT_Ty1"/>
    <property type="match status" value="1"/>
</dbReference>
<reference evidence="2" key="1">
    <citation type="journal article" date="2012" name="Nat. Biotechnol.">
        <title>Draft genome sequence of pigeonpea (Cajanus cajan), an orphan legume crop of resource-poor farmers.</title>
        <authorList>
            <person name="Varshney R.K."/>
            <person name="Chen W."/>
            <person name="Li Y."/>
            <person name="Bharti A.K."/>
            <person name="Saxena R.K."/>
            <person name="Schlueter J.A."/>
            <person name="Donoghue M.T."/>
            <person name="Azam S."/>
            <person name="Fan G."/>
            <person name="Whaley A.M."/>
            <person name="Farmer A.D."/>
            <person name="Sheridan J."/>
            <person name="Iwata A."/>
            <person name="Tuteja R."/>
            <person name="Penmetsa R.V."/>
            <person name="Wu W."/>
            <person name="Upadhyaya H.D."/>
            <person name="Yang S.P."/>
            <person name="Shah T."/>
            <person name="Saxena K.B."/>
            <person name="Michael T."/>
            <person name="McCombie W.R."/>
            <person name="Yang B."/>
            <person name="Zhang G."/>
            <person name="Yang H."/>
            <person name="Wang J."/>
            <person name="Spillane C."/>
            <person name="Cook D.R."/>
            <person name="May G.D."/>
            <person name="Xu X."/>
            <person name="Jackson S.A."/>
        </authorList>
    </citation>
    <scope>NUCLEOTIDE SEQUENCE [LARGE SCALE GENOMIC DNA]</scope>
</reference>
<dbReference type="InterPro" id="IPR012337">
    <property type="entry name" value="RNaseH-like_sf"/>
</dbReference>
<keyword evidence="3" id="KW-1185">Reference proteome</keyword>
<dbReference type="GO" id="GO:0015074">
    <property type="term" value="P:DNA integration"/>
    <property type="evidence" value="ECO:0007669"/>
    <property type="project" value="InterPro"/>
</dbReference>
<dbReference type="Gene3D" id="3.30.420.10">
    <property type="entry name" value="Ribonuclease H-like superfamily/Ribonuclease H"/>
    <property type="match status" value="1"/>
</dbReference>
<dbReference type="Pfam" id="PF00665">
    <property type="entry name" value="rve"/>
    <property type="match status" value="1"/>
</dbReference>
<evidence type="ECO:0000313" key="2">
    <source>
        <dbReference type="EMBL" id="KYP38455.1"/>
    </source>
</evidence>
<dbReference type="Proteomes" id="UP000075243">
    <property type="component" value="Unassembled WGS sequence"/>
</dbReference>
<feature type="domain" description="Integrase catalytic" evidence="1">
    <location>
        <begin position="404"/>
        <end position="499"/>
    </location>
</feature>
<dbReference type="GO" id="GO:0003676">
    <property type="term" value="F:nucleic acid binding"/>
    <property type="evidence" value="ECO:0007669"/>
    <property type="project" value="InterPro"/>
</dbReference>
<dbReference type="PANTHER" id="PTHR34222:SF99">
    <property type="entry name" value="PROTEIN, PUTATIVE-RELATED"/>
    <property type="match status" value="1"/>
</dbReference>
<dbReference type="Gramene" id="C.cajan_40942.t">
    <property type="protein sequence ID" value="C.cajan_40942.t"/>
    <property type="gene ID" value="C.cajan_40942"/>
</dbReference>
<dbReference type="PROSITE" id="PS50994">
    <property type="entry name" value="INTEGRASE"/>
    <property type="match status" value="1"/>
</dbReference>
<dbReference type="InterPro" id="IPR054722">
    <property type="entry name" value="PolX-like_BBD"/>
</dbReference>
<evidence type="ECO:0000259" key="1">
    <source>
        <dbReference type="PROSITE" id="PS50994"/>
    </source>
</evidence>
<name>A0A151R7V4_CAJCA</name>
<dbReference type="InterPro" id="IPR001584">
    <property type="entry name" value="Integrase_cat-core"/>
</dbReference>
<accession>A0A151R7V4</accession>
<dbReference type="PANTHER" id="PTHR34222">
    <property type="entry name" value="GAG_PRE-INTEGRS DOMAIN-CONTAINING PROTEIN"/>
    <property type="match status" value="1"/>
</dbReference>
<dbReference type="Pfam" id="PF22936">
    <property type="entry name" value="Pol_BBD"/>
    <property type="match status" value="1"/>
</dbReference>
<gene>
    <name evidence="2" type="ORF">KK1_040292</name>
</gene>